<dbReference type="NCBIfam" id="TIGR00229">
    <property type="entry name" value="sensory_box"/>
    <property type="match status" value="1"/>
</dbReference>
<dbReference type="InterPro" id="IPR000160">
    <property type="entry name" value="GGDEF_dom"/>
</dbReference>
<dbReference type="Proteomes" id="UP000008721">
    <property type="component" value="Chromosome"/>
</dbReference>
<dbReference type="Pfam" id="PF00990">
    <property type="entry name" value="GGDEF"/>
    <property type="match status" value="1"/>
</dbReference>
<dbReference type="InterPro" id="IPR043128">
    <property type="entry name" value="Rev_trsase/Diguanyl_cyclase"/>
</dbReference>
<dbReference type="Gene3D" id="3.30.70.270">
    <property type="match status" value="1"/>
</dbReference>
<dbReference type="Pfam" id="PF13426">
    <property type="entry name" value="PAS_9"/>
    <property type="match status" value="1"/>
</dbReference>
<accession>E4TZX4</accession>
<dbReference type="PROSITE" id="PS50113">
    <property type="entry name" value="PAC"/>
    <property type="match status" value="1"/>
</dbReference>
<evidence type="ECO:0000259" key="5">
    <source>
        <dbReference type="PROSITE" id="PS50887"/>
    </source>
</evidence>
<evidence type="ECO:0000313" key="7">
    <source>
        <dbReference type="Proteomes" id="UP000008721"/>
    </source>
</evidence>
<dbReference type="PROSITE" id="PS50112">
    <property type="entry name" value="PAS"/>
    <property type="match status" value="1"/>
</dbReference>
<dbReference type="PANTHER" id="PTHR45138">
    <property type="entry name" value="REGULATORY COMPONENTS OF SENSORY TRANSDUCTION SYSTEM"/>
    <property type="match status" value="1"/>
</dbReference>
<dbReference type="AlphaFoldDB" id="E4TZX4"/>
<proteinExistence type="predicted"/>
<dbReference type="Pfam" id="PF00989">
    <property type="entry name" value="PAS"/>
    <property type="match status" value="1"/>
</dbReference>
<dbReference type="FunFam" id="3.30.70.270:FF:000001">
    <property type="entry name" value="Diguanylate cyclase domain protein"/>
    <property type="match status" value="1"/>
</dbReference>
<dbReference type="InterPro" id="IPR035965">
    <property type="entry name" value="PAS-like_dom_sf"/>
</dbReference>
<gene>
    <name evidence="6" type="ordered locus">Sulku_0472</name>
</gene>
<comment type="catalytic activity">
    <reaction evidence="2">
        <text>2 GTP = 3',3'-c-di-GMP + 2 diphosphate</text>
        <dbReference type="Rhea" id="RHEA:24898"/>
        <dbReference type="ChEBI" id="CHEBI:33019"/>
        <dbReference type="ChEBI" id="CHEBI:37565"/>
        <dbReference type="ChEBI" id="CHEBI:58805"/>
        <dbReference type="EC" id="2.7.7.65"/>
    </reaction>
</comment>
<dbReference type="eggNOG" id="COG3706">
    <property type="taxonomic scope" value="Bacteria"/>
</dbReference>
<dbReference type="OrthoDB" id="9790367at2"/>
<evidence type="ECO:0000256" key="2">
    <source>
        <dbReference type="ARBA" id="ARBA00034247"/>
    </source>
</evidence>
<dbReference type="InterPro" id="IPR000014">
    <property type="entry name" value="PAS"/>
</dbReference>
<dbReference type="CDD" id="cd00130">
    <property type="entry name" value="PAS"/>
    <property type="match status" value="2"/>
</dbReference>
<dbReference type="STRING" id="709032.Sulku_0472"/>
<dbReference type="RefSeq" id="WP_013459336.1">
    <property type="nucleotide sequence ID" value="NC_014762.1"/>
</dbReference>
<dbReference type="eggNOG" id="COG3829">
    <property type="taxonomic scope" value="Bacteria"/>
</dbReference>
<dbReference type="InterPro" id="IPR000700">
    <property type="entry name" value="PAS-assoc_C"/>
</dbReference>
<evidence type="ECO:0000259" key="3">
    <source>
        <dbReference type="PROSITE" id="PS50112"/>
    </source>
</evidence>
<dbReference type="GO" id="GO:0006355">
    <property type="term" value="P:regulation of DNA-templated transcription"/>
    <property type="evidence" value="ECO:0007669"/>
    <property type="project" value="InterPro"/>
</dbReference>
<dbReference type="InterPro" id="IPR029787">
    <property type="entry name" value="Nucleotide_cyclase"/>
</dbReference>
<evidence type="ECO:0000313" key="6">
    <source>
        <dbReference type="EMBL" id="ADR33139.1"/>
    </source>
</evidence>
<dbReference type="KEGG" id="sku:Sulku_0472"/>
<dbReference type="InterPro" id="IPR050469">
    <property type="entry name" value="Diguanylate_Cyclase"/>
</dbReference>
<dbReference type="SMART" id="SM00267">
    <property type="entry name" value="GGDEF"/>
    <property type="match status" value="1"/>
</dbReference>
<dbReference type="SUPFAM" id="SSF55785">
    <property type="entry name" value="PYP-like sensor domain (PAS domain)"/>
    <property type="match status" value="2"/>
</dbReference>
<feature type="domain" description="GGDEF" evidence="5">
    <location>
        <begin position="301"/>
        <end position="428"/>
    </location>
</feature>
<dbReference type="NCBIfam" id="TIGR00254">
    <property type="entry name" value="GGDEF"/>
    <property type="match status" value="1"/>
</dbReference>
<evidence type="ECO:0000256" key="1">
    <source>
        <dbReference type="ARBA" id="ARBA00012528"/>
    </source>
</evidence>
<dbReference type="EMBL" id="CP002355">
    <property type="protein sequence ID" value="ADR33139.1"/>
    <property type="molecule type" value="Genomic_DNA"/>
</dbReference>
<organism evidence="6 7">
    <name type="scientific">Sulfuricurvum kujiense (strain ATCC BAA-921 / DSM 16994 / JCM 11577 / YK-1)</name>
    <dbReference type="NCBI Taxonomy" id="709032"/>
    <lineage>
        <taxon>Bacteria</taxon>
        <taxon>Pseudomonadati</taxon>
        <taxon>Campylobacterota</taxon>
        <taxon>Epsilonproteobacteria</taxon>
        <taxon>Campylobacterales</taxon>
        <taxon>Sulfurimonadaceae</taxon>
        <taxon>Sulfuricurvum</taxon>
    </lineage>
</organism>
<dbReference type="CDD" id="cd01949">
    <property type="entry name" value="GGDEF"/>
    <property type="match status" value="1"/>
</dbReference>
<sequence length="428" mass="49303">MVTIPYPNVLLDALEIGVMIIDENFEVRYWNQWLEINTSHSASEMIGKNLRDFYPQIDYKVLARKIRTTLRLESPTFYDASVQNRFIEIPRTKITTSLLMNMQLQVTISPYIVEDGMVMVSIYDISDLHELKLTLQSQMKKISELNSELHRDKMIIDANLLIVKMDEECKIIEATTAFLDFFGYQPESVVGNYLPRIFGEVSVDFDTIQICDAIARHQKSSGEVKAVLASGEEVWFDTVVTPLNDDESDTLSYTVIFHDISDKKRIELLSITDPLTKLFNRHKFNEVFENMVLRRHWDEHRTFGLIIADVDHFKRVNDTFGHQSGDRVLIEVAHIFSQTIRTGDILARWGGEEFVCLLPDVDREKALYVAEKLRLAVEQLHFPDVGTVTSSFGVTIFASGDTQESMMHRADLSLYKAKENGRNRVEYL</sequence>
<keyword evidence="7" id="KW-1185">Reference proteome</keyword>
<evidence type="ECO:0000259" key="4">
    <source>
        <dbReference type="PROSITE" id="PS50113"/>
    </source>
</evidence>
<dbReference type="HOGENOM" id="CLU_000445_11_4_7"/>
<dbReference type="InterPro" id="IPR013767">
    <property type="entry name" value="PAS_fold"/>
</dbReference>
<dbReference type="SMART" id="SM00091">
    <property type="entry name" value="PAS"/>
    <property type="match status" value="2"/>
</dbReference>
<protein>
    <recommendedName>
        <fullName evidence="1">diguanylate cyclase</fullName>
        <ecNumber evidence="1">2.7.7.65</ecNumber>
    </recommendedName>
</protein>
<feature type="domain" description="PAC" evidence="4">
    <location>
        <begin position="220"/>
        <end position="272"/>
    </location>
</feature>
<dbReference type="Gene3D" id="3.30.450.20">
    <property type="entry name" value="PAS domain"/>
    <property type="match status" value="2"/>
</dbReference>
<dbReference type="GO" id="GO:0052621">
    <property type="term" value="F:diguanylate cyclase activity"/>
    <property type="evidence" value="ECO:0007669"/>
    <property type="project" value="UniProtKB-EC"/>
</dbReference>
<name>E4TZX4_SULKY</name>
<feature type="domain" description="PAS" evidence="3">
    <location>
        <begin position="10"/>
        <end position="73"/>
    </location>
</feature>
<dbReference type="PROSITE" id="PS50887">
    <property type="entry name" value="GGDEF"/>
    <property type="match status" value="1"/>
</dbReference>
<reference evidence="6 7" key="1">
    <citation type="journal article" date="2012" name="Stand. Genomic Sci.">
        <title>Complete genome sequence of the sulfur compounds oxidizing chemolithoautotroph Sulfuricurvum kujiense type strain (YK-1(T)).</title>
        <authorList>
            <person name="Han C."/>
            <person name="Kotsyurbenko O."/>
            <person name="Chertkov O."/>
            <person name="Held B."/>
            <person name="Lapidus A."/>
            <person name="Nolan M."/>
            <person name="Lucas S."/>
            <person name="Hammon N."/>
            <person name="Deshpande S."/>
            <person name="Cheng J.F."/>
            <person name="Tapia R."/>
            <person name="Goodwin L.A."/>
            <person name="Pitluck S."/>
            <person name="Liolios K."/>
            <person name="Pagani I."/>
            <person name="Ivanova N."/>
            <person name="Mavromatis K."/>
            <person name="Mikhailova N."/>
            <person name="Pati A."/>
            <person name="Chen A."/>
            <person name="Palaniappan K."/>
            <person name="Land M."/>
            <person name="Hauser L."/>
            <person name="Chang Y.J."/>
            <person name="Jeffries C.D."/>
            <person name="Brambilla E.M."/>
            <person name="Rohde M."/>
            <person name="Spring S."/>
            <person name="Sikorski J."/>
            <person name="Goker M."/>
            <person name="Woyke T."/>
            <person name="Bristow J."/>
            <person name="Eisen J.A."/>
            <person name="Markowitz V."/>
            <person name="Hugenholtz P."/>
            <person name="Kyrpides N.C."/>
            <person name="Klenk H.P."/>
            <person name="Detter J.C."/>
        </authorList>
    </citation>
    <scope>NUCLEOTIDE SEQUENCE [LARGE SCALE GENOMIC DNA]</scope>
    <source>
        <strain evidence="7">ATCC BAA-921 / DSM 16994 / JCM 11577 / YK-1</strain>
    </source>
</reference>
<dbReference type="SUPFAM" id="SSF55073">
    <property type="entry name" value="Nucleotide cyclase"/>
    <property type="match status" value="1"/>
</dbReference>
<dbReference type="PANTHER" id="PTHR45138:SF9">
    <property type="entry name" value="DIGUANYLATE CYCLASE DGCM-RELATED"/>
    <property type="match status" value="1"/>
</dbReference>
<dbReference type="EC" id="2.7.7.65" evidence="1"/>